<dbReference type="GO" id="GO:0003940">
    <property type="term" value="F:L-iduronidase activity"/>
    <property type="evidence" value="ECO:0007669"/>
    <property type="project" value="TreeGrafter"/>
</dbReference>
<comment type="similarity">
    <text evidence="1">Belongs to the glycosyl hydrolase 39 family.</text>
</comment>
<dbReference type="Proteomes" id="UP000076408">
    <property type="component" value="Unassembled WGS sequence"/>
</dbReference>
<evidence type="ECO:0000256" key="4">
    <source>
        <dbReference type="ARBA" id="ARBA00023295"/>
    </source>
</evidence>
<dbReference type="InterPro" id="IPR049165">
    <property type="entry name" value="GH39_as"/>
</dbReference>
<evidence type="ECO:0000259" key="5">
    <source>
        <dbReference type="Pfam" id="PF01229"/>
    </source>
</evidence>
<keyword evidence="4" id="KW-0326">Glycosidase</keyword>
<dbReference type="InterPro" id="IPR003137">
    <property type="entry name" value="PA_domain"/>
</dbReference>
<proteinExistence type="inferred from homology"/>
<reference evidence="7" key="2">
    <citation type="submission" date="2020-05" db="UniProtKB">
        <authorList>
            <consortium name="EnsemblMetazoa"/>
        </authorList>
    </citation>
    <scope>IDENTIFICATION</scope>
    <source>
        <strain evidence="7">Indian</strain>
    </source>
</reference>
<dbReference type="InterPro" id="IPR017853">
    <property type="entry name" value="GH"/>
</dbReference>
<feature type="domain" description="Glycosyl hydrolases family 39 N-terminal catalytic" evidence="5">
    <location>
        <begin position="201"/>
        <end position="376"/>
    </location>
</feature>
<dbReference type="Pfam" id="PF01229">
    <property type="entry name" value="Glyco_hydro_39"/>
    <property type="match status" value="1"/>
</dbReference>
<keyword evidence="2" id="KW-0732">Signal</keyword>
<dbReference type="InterPro" id="IPR000514">
    <property type="entry name" value="Glyco_hydro_39"/>
</dbReference>
<dbReference type="VEuPathDB" id="VectorBase:ASTEI20_033210"/>
<dbReference type="EnsemblMetazoa" id="ASTEI05304-RA">
    <property type="protein sequence ID" value="ASTEI05304-PA"/>
    <property type="gene ID" value="ASTEI05304"/>
</dbReference>
<evidence type="ECO:0000256" key="2">
    <source>
        <dbReference type="ARBA" id="ARBA00022729"/>
    </source>
</evidence>
<feature type="domain" description="PA" evidence="6">
    <location>
        <begin position="77"/>
        <end position="167"/>
    </location>
</feature>
<dbReference type="InterPro" id="IPR049166">
    <property type="entry name" value="GH39_cat"/>
</dbReference>
<organism evidence="7 8">
    <name type="scientific">Anopheles stephensi</name>
    <name type="common">Indo-Pakistan malaria mosquito</name>
    <dbReference type="NCBI Taxonomy" id="30069"/>
    <lineage>
        <taxon>Eukaryota</taxon>
        <taxon>Metazoa</taxon>
        <taxon>Ecdysozoa</taxon>
        <taxon>Arthropoda</taxon>
        <taxon>Hexapoda</taxon>
        <taxon>Insecta</taxon>
        <taxon>Pterygota</taxon>
        <taxon>Neoptera</taxon>
        <taxon>Endopterygota</taxon>
        <taxon>Diptera</taxon>
        <taxon>Nematocera</taxon>
        <taxon>Culicoidea</taxon>
        <taxon>Culicidae</taxon>
        <taxon>Anophelinae</taxon>
        <taxon>Anopheles</taxon>
    </lineage>
</organism>
<sequence length="464" mass="52221">MGLEISAASTICWLAFLAFVWCGANNLHMNDGVRTQDIIAGDVFFEILEPSALEYTYRLRPAKDFGGTFGITYKSPQGKLVPAVPADACSTKFENADDLVGNIALVERGHCSFLTKAINVEAIGGAAIIVTEYDTEIDDFDYYIEMVHDNTDRDTNIPAGFLHGKNGIIIRQTLKKMRLPYALVNIPVNLTFIQPHMINQPPWLPCTGLCPPEPRNATGAFLVSKDSFMNLELIGSLPNRGLSHVRIHWLLELLKVVREREQFYFNFTRLDAILDHLRLVGLHPGFELMGVPKESDPPAVALLSRSYPPSFWTDMVQQLVGRYAARYGVQYVSRWRFETWNEPDLRSYNLLNFTVNDYLSYVYAIRDGLRAAAQRYGMVAPKRKLFPLYGPAGLFKSVQHHPLCWSAVNACSANITHGCPFDTITFHRKGSGRWASEVLDGGRELLEDVLNRFPPVGRLKFANE</sequence>
<evidence type="ECO:0000256" key="1">
    <source>
        <dbReference type="ARBA" id="ARBA00008875"/>
    </source>
</evidence>
<dbReference type="InterPro" id="IPR046450">
    <property type="entry name" value="PA_dom_sf"/>
</dbReference>
<dbReference type="PANTHER" id="PTHR12631:SF8">
    <property type="entry name" value="ALPHA-L-IDURONIDASE"/>
    <property type="match status" value="1"/>
</dbReference>
<name>A0A182YA18_ANOST</name>
<dbReference type="InterPro" id="IPR051923">
    <property type="entry name" value="Glycosyl_Hydrolase_39"/>
</dbReference>
<dbReference type="AlphaFoldDB" id="A0A182YA18"/>
<dbReference type="SUPFAM" id="SSF52025">
    <property type="entry name" value="PA domain"/>
    <property type="match status" value="1"/>
</dbReference>
<dbReference type="PRINTS" id="PR00745">
    <property type="entry name" value="GLHYDRLASE39"/>
</dbReference>
<dbReference type="Gene3D" id="3.50.30.30">
    <property type="match status" value="1"/>
</dbReference>
<protein>
    <submittedName>
        <fullName evidence="7">Uncharacterized protein</fullName>
    </submittedName>
</protein>
<dbReference type="VEuPathDB" id="VectorBase:ASTEI05304"/>
<keyword evidence="3" id="KW-0378">Hydrolase</keyword>
<reference evidence="8" key="1">
    <citation type="journal article" date="2014" name="Genome Biol.">
        <title>Genome analysis of a major urban malaria vector mosquito, Anopheles stephensi.</title>
        <authorList>
            <person name="Jiang X."/>
            <person name="Peery A."/>
            <person name="Hall A.B."/>
            <person name="Sharma A."/>
            <person name="Chen X.G."/>
            <person name="Waterhouse R.M."/>
            <person name="Komissarov A."/>
            <person name="Riehle M.M."/>
            <person name="Shouche Y."/>
            <person name="Sharakhova M.V."/>
            <person name="Lawson D."/>
            <person name="Pakpour N."/>
            <person name="Arensburger P."/>
            <person name="Davidson V.L."/>
            <person name="Eiglmeier K."/>
            <person name="Emrich S."/>
            <person name="George P."/>
            <person name="Kennedy R.C."/>
            <person name="Mane S.P."/>
            <person name="Maslen G."/>
            <person name="Oringanje C."/>
            <person name="Qi Y."/>
            <person name="Settlage R."/>
            <person name="Tojo M."/>
            <person name="Tubio J.M."/>
            <person name="Unger M.F."/>
            <person name="Wang B."/>
            <person name="Vernick K.D."/>
            <person name="Ribeiro J.M."/>
            <person name="James A.A."/>
            <person name="Michel K."/>
            <person name="Riehle M.A."/>
            <person name="Luckhart S."/>
            <person name="Sharakhov I.V."/>
            <person name="Tu Z."/>
        </authorList>
    </citation>
    <scope>NUCLEOTIDE SEQUENCE [LARGE SCALE GENOMIC DNA]</scope>
    <source>
        <strain evidence="8">Indian</strain>
    </source>
</reference>
<evidence type="ECO:0000313" key="7">
    <source>
        <dbReference type="EnsemblMetazoa" id="ASTEI05304-PA"/>
    </source>
</evidence>
<dbReference type="SUPFAM" id="SSF51445">
    <property type="entry name" value="(Trans)glycosidases"/>
    <property type="match status" value="1"/>
</dbReference>
<keyword evidence="8" id="KW-1185">Reference proteome</keyword>
<evidence type="ECO:0000256" key="3">
    <source>
        <dbReference type="ARBA" id="ARBA00022801"/>
    </source>
</evidence>
<evidence type="ECO:0000259" key="6">
    <source>
        <dbReference type="Pfam" id="PF02225"/>
    </source>
</evidence>
<dbReference type="PROSITE" id="PS01027">
    <property type="entry name" value="GLYCOSYL_HYDROL_F39"/>
    <property type="match status" value="1"/>
</dbReference>
<accession>A0A182YA18</accession>
<dbReference type="VEuPathDB" id="VectorBase:ASTE004782"/>
<dbReference type="PANTHER" id="PTHR12631">
    <property type="entry name" value="ALPHA-L-IDURONIDASE"/>
    <property type="match status" value="1"/>
</dbReference>
<dbReference type="Gene3D" id="3.20.20.80">
    <property type="entry name" value="Glycosidases"/>
    <property type="match status" value="1"/>
</dbReference>
<dbReference type="Pfam" id="PF02225">
    <property type="entry name" value="PA"/>
    <property type="match status" value="1"/>
</dbReference>
<dbReference type="GO" id="GO:0005975">
    <property type="term" value="P:carbohydrate metabolic process"/>
    <property type="evidence" value="ECO:0007669"/>
    <property type="project" value="InterPro"/>
</dbReference>
<evidence type="ECO:0000313" key="8">
    <source>
        <dbReference type="Proteomes" id="UP000076408"/>
    </source>
</evidence>